<organism evidence="9 10">
    <name type="scientific">Planktothrix tepida PCC 9214</name>
    <dbReference type="NCBI Taxonomy" id="671072"/>
    <lineage>
        <taxon>Bacteria</taxon>
        <taxon>Bacillati</taxon>
        <taxon>Cyanobacteriota</taxon>
        <taxon>Cyanophyceae</taxon>
        <taxon>Oscillatoriophycideae</taxon>
        <taxon>Oscillatoriales</taxon>
        <taxon>Microcoleaceae</taxon>
        <taxon>Planktothrix</taxon>
    </lineage>
</organism>
<evidence type="ECO:0000256" key="3">
    <source>
        <dbReference type="ARBA" id="ARBA00022982"/>
    </source>
</evidence>
<protein>
    <recommendedName>
        <fullName evidence="6">Thioredoxin</fullName>
    </recommendedName>
</protein>
<evidence type="ECO:0000313" key="10">
    <source>
        <dbReference type="Proteomes" id="UP000184315"/>
    </source>
</evidence>
<dbReference type="GO" id="GO:0045454">
    <property type="term" value="P:cell redox homeostasis"/>
    <property type="evidence" value="ECO:0007669"/>
    <property type="project" value="TreeGrafter"/>
</dbReference>
<feature type="domain" description="Thioredoxin" evidence="8">
    <location>
        <begin position="1"/>
        <end position="109"/>
    </location>
</feature>
<keyword evidence="3" id="KW-0249">Electron transport</keyword>
<gene>
    <name evidence="9" type="primary">trxA</name>
    <name evidence="9" type="ORF">PL9214290796</name>
</gene>
<keyword evidence="2" id="KW-0813">Transport</keyword>
<dbReference type="SUPFAM" id="SSF52833">
    <property type="entry name" value="Thioredoxin-like"/>
    <property type="match status" value="1"/>
</dbReference>
<reference evidence="10" key="1">
    <citation type="submission" date="2015-10" db="EMBL/GenBank/DDBJ databases">
        <authorList>
            <person name="Regsiter A."/>
            <person name="william w."/>
        </authorList>
    </citation>
    <scope>NUCLEOTIDE SEQUENCE [LARGE SCALE GENOMIC DNA]</scope>
</reference>
<comment type="similarity">
    <text evidence="1 6">Belongs to the thioredoxin family.</text>
</comment>
<evidence type="ECO:0000313" key="9">
    <source>
        <dbReference type="EMBL" id="CUR31205.1"/>
    </source>
</evidence>
<evidence type="ECO:0000256" key="5">
    <source>
        <dbReference type="ARBA" id="ARBA00023284"/>
    </source>
</evidence>
<dbReference type="RefSeq" id="WP_072718102.1">
    <property type="nucleotide sequence ID" value="NZ_LN889782.1"/>
</dbReference>
<name>A0A1J1LF60_9CYAN</name>
<evidence type="ECO:0000256" key="2">
    <source>
        <dbReference type="ARBA" id="ARBA00022448"/>
    </source>
</evidence>
<dbReference type="PANTHER" id="PTHR45663">
    <property type="entry name" value="GEO12009P1"/>
    <property type="match status" value="1"/>
</dbReference>
<dbReference type="InterPro" id="IPR017937">
    <property type="entry name" value="Thioredoxin_CS"/>
</dbReference>
<evidence type="ECO:0000256" key="1">
    <source>
        <dbReference type="ARBA" id="ARBA00008987"/>
    </source>
</evidence>
<dbReference type="GO" id="GO:0005829">
    <property type="term" value="C:cytosol"/>
    <property type="evidence" value="ECO:0007669"/>
    <property type="project" value="TreeGrafter"/>
</dbReference>
<dbReference type="PANTHER" id="PTHR45663:SF11">
    <property type="entry name" value="GEO12009P1"/>
    <property type="match status" value="1"/>
</dbReference>
<dbReference type="Pfam" id="PF00085">
    <property type="entry name" value="Thioredoxin"/>
    <property type="match status" value="1"/>
</dbReference>
<dbReference type="Gene3D" id="3.40.30.10">
    <property type="entry name" value="Glutaredoxin"/>
    <property type="match status" value="1"/>
</dbReference>
<dbReference type="PRINTS" id="PR00421">
    <property type="entry name" value="THIOREDOXIN"/>
</dbReference>
<proteinExistence type="inferred from homology"/>
<dbReference type="Proteomes" id="UP000184315">
    <property type="component" value="Unassembled WGS sequence"/>
</dbReference>
<dbReference type="InterPro" id="IPR013766">
    <property type="entry name" value="Thioredoxin_domain"/>
</dbReference>
<dbReference type="CDD" id="cd02947">
    <property type="entry name" value="TRX_family"/>
    <property type="match status" value="1"/>
</dbReference>
<keyword evidence="5 7" id="KW-0676">Redox-active center</keyword>
<keyword evidence="4 7" id="KW-1015">Disulfide bond</keyword>
<dbReference type="FunFam" id="3.40.30.10:FF:000001">
    <property type="entry name" value="Thioredoxin"/>
    <property type="match status" value="1"/>
</dbReference>
<accession>A0A1J1LF60</accession>
<dbReference type="PROSITE" id="PS51352">
    <property type="entry name" value="THIOREDOXIN_2"/>
    <property type="match status" value="1"/>
</dbReference>
<dbReference type="STRING" id="671072.PL9214290796"/>
<evidence type="ECO:0000256" key="6">
    <source>
        <dbReference type="PIRNR" id="PIRNR000077"/>
    </source>
</evidence>
<dbReference type="EMBL" id="CZDF01000132">
    <property type="protein sequence ID" value="CUR31205.1"/>
    <property type="molecule type" value="Genomic_DNA"/>
</dbReference>
<dbReference type="AlphaFoldDB" id="A0A1J1LF60"/>
<dbReference type="PROSITE" id="PS00194">
    <property type="entry name" value="THIOREDOXIN_1"/>
    <property type="match status" value="1"/>
</dbReference>
<keyword evidence="10" id="KW-1185">Reference proteome</keyword>
<dbReference type="OrthoDB" id="530955at2"/>
<feature type="disulfide bond" description="Redox-active" evidence="7">
    <location>
        <begin position="33"/>
        <end position="36"/>
    </location>
</feature>
<evidence type="ECO:0000256" key="7">
    <source>
        <dbReference type="PIRSR" id="PIRSR000077-4"/>
    </source>
</evidence>
<evidence type="ECO:0000259" key="8">
    <source>
        <dbReference type="PROSITE" id="PS51352"/>
    </source>
</evidence>
<evidence type="ECO:0000256" key="4">
    <source>
        <dbReference type="ARBA" id="ARBA00023157"/>
    </source>
</evidence>
<dbReference type="PIRSF" id="PIRSF000077">
    <property type="entry name" value="Thioredoxin"/>
    <property type="match status" value="1"/>
</dbReference>
<dbReference type="GO" id="GO:0015035">
    <property type="term" value="F:protein-disulfide reductase activity"/>
    <property type="evidence" value="ECO:0007669"/>
    <property type="project" value="InterPro"/>
</dbReference>
<dbReference type="InterPro" id="IPR036249">
    <property type="entry name" value="Thioredoxin-like_sf"/>
</dbReference>
<dbReference type="InterPro" id="IPR005746">
    <property type="entry name" value="Thioredoxin"/>
</dbReference>
<sequence length="121" mass="13152">MSNNVLVIQDSEFDSEVLQAEQPVLVYFWAGWCGPCRLVSPSIEAIAATYGDQVKVVKVEIDPNPDTVKLCKVEGVPALRLFNGQDIVQSHEGAISKPKLIEWLDTGLSSIDIPTPKGSSL</sequence>